<organism evidence="2 3">
    <name type="scientific">Ensete ventricosum</name>
    <name type="common">Abyssinian banana</name>
    <name type="synonym">Musa ensete</name>
    <dbReference type="NCBI Taxonomy" id="4639"/>
    <lineage>
        <taxon>Eukaryota</taxon>
        <taxon>Viridiplantae</taxon>
        <taxon>Streptophyta</taxon>
        <taxon>Embryophyta</taxon>
        <taxon>Tracheophyta</taxon>
        <taxon>Spermatophyta</taxon>
        <taxon>Magnoliopsida</taxon>
        <taxon>Liliopsida</taxon>
        <taxon>Zingiberales</taxon>
        <taxon>Musaceae</taxon>
        <taxon>Ensete</taxon>
    </lineage>
</organism>
<gene>
    <name evidence="2" type="ORF">B296_00047529</name>
</gene>
<dbReference type="Proteomes" id="UP000287651">
    <property type="component" value="Unassembled WGS sequence"/>
</dbReference>
<proteinExistence type="predicted"/>
<evidence type="ECO:0000256" key="1">
    <source>
        <dbReference type="SAM" id="MobiDB-lite"/>
    </source>
</evidence>
<dbReference type="AlphaFoldDB" id="A0A426Y891"/>
<feature type="compositionally biased region" description="Basic and acidic residues" evidence="1">
    <location>
        <begin position="7"/>
        <end position="21"/>
    </location>
</feature>
<evidence type="ECO:0000313" key="2">
    <source>
        <dbReference type="EMBL" id="RRT47944.1"/>
    </source>
</evidence>
<sequence length="176" mass="19982">MNSRRGSNRENRCETEARERPRHDAIGLDAVLEAVELPAGVAHLDAGLPDVDAYDLPHLPLSIPSSFSDLPLFQFAGLRWPSFRSLHRPRRRPRIKKKAGDEVGEPPSIPRLPRRRTSLQQLTHHSRLLDVRRHLSRAFKGCDARQAGPAVWTPVAVEWFQGPLFLSSPCKLYILY</sequence>
<accession>A0A426Y891</accession>
<comment type="caution">
    <text evidence="2">The sequence shown here is derived from an EMBL/GenBank/DDBJ whole genome shotgun (WGS) entry which is preliminary data.</text>
</comment>
<feature type="region of interest" description="Disordered" evidence="1">
    <location>
        <begin position="90"/>
        <end position="112"/>
    </location>
</feature>
<dbReference type="EMBL" id="AMZH03014256">
    <property type="protein sequence ID" value="RRT47944.1"/>
    <property type="molecule type" value="Genomic_DNA"/>
</dbReference>
<reference evidence="2 3" key="1">
    <citation type="journal article" date="2014" name="Agronomy (Basel)">
        <title>A Draft Genome Sequence for Ensete ventricosum, the Drought-Tolerant Tree Against Hunger.</title>
        <authorList>
            <person name="Harrison J."/>
            <person name="Moore K.A."/>
            <person name="Paszkiewicz K."/>
            <person name="Jones T."/>
            <person name="Grant M."/>
            <person name="Ambacheew D."/>
            <person name="Muzemil S."/>
            <person name="Studholme D.J."/>
        </authorList>
    </citation>
    <scope>NUCLEOTIDE SEQUENCE [LARGE SCALE GENOMIC DNA]</scope>
</reference>
<name>A0A426Y891_ENSVE</name>
<feature type="region of interest" description="Disordered" evidence="1">
    <location>
        <begin position="1"/>
        <end position="21"/>
    </location>
</feature>
<evidence type="ECO:0000313" key="3">
    <source>
        <dbReference type="Proteomes" id="UP000287651"/>
    </source>
</evidence>
<protein>
    <submittedName>
        <fullName evidence="2">Uncharacterized protein</fullName>
    </submittedName>
</protein>